<accession>A0ABR4BDM5</accession>
<organism evidence="2 3">
    <name type="scientific">Lepraria finkii</name>
    <dbReference type="NCBI Taxonomy" id="1340010"/>
    <lineage>
        <taxon>Eukaryota</taxon>
        <taxon>Fungi</taxon>
        <taxon>Dikarya</taxon>
        <taxon>Ascomycota</taxon>
        <taxon>Pezizomycotina</taxon>
        <taxon>Lecanoromycetes</taxon>
        <taxon>OSLEUM clade</taxon>
        <taxon>Lecanoromycetidae</taxon>
        <taxon>Lecanorales</taxon>
        <taxon>Lecanorineae</taxon>
        <taxon>Stereocaulaceae</taxon>
        <taxon>Lepraria</taxon>
    </lineage>
</organism>
<name>A0ABR4BDM5_9LECA</name>
<evidence type="ECO:0000256" key="1">
    <source>
        <dbReference type="SAM" id="MobiDB-lite"/>
    </source>
</evidence>
<evidence type="ECO:0000313" key="2">
    <source>
        <dbReference type="EMBL" id="KAL2055547.1"/>
    </source>
</evidence>
<reference evidence="2 3" key="1">
    <citation type="submission" date="2024-09" db="EMBL/GenBank/DDBJ databases">
        <title>Rethinking Asexuality: The Enigmatic Case of Functional Sexual Genes in Lepraria (Stereocaulaceae).</title>
        <authorList>
            <person name="Doellman M."/>
            <person name="Sun Y."/>
            <person name="Barcenas-Pena A."/>
            <person name="Lumbsch H.T."/>
            <person name="Grewe F."/>
        </authorList>
    </citation>
    <scope>NUCLEOTIDE SEQUENCE [LARGE SCALE GENOMIC DNA]</scope>
    <source>
        <strain evidence="2 3">Grewe 0041</strain>
    </source>
</reference>
<evidence type="ECO:0000313" key="3">
    <source>
        <dbReference type="Proteomes" id="UP001590951"/>
    </source>
</evidence>
<proteinExistence type="predicted"/>
<gene>
    <name evidence="2" type="ORF">ABVK25_004355</name>
</gene>
<dbReference type="EMBL" id="JBHFEH010000011">
    <property type="protein sequence ID" value="KAL2055547.1"/>
    <property type="molecule type" value="Genomic_DNA"/>
</dbReference>
<dbReference type="Proteomes" id="UP001590951">
    <property type="component" value="Unassembled WGS sequence"/>
</dbReference>
<keyword evidence="3" id="KW-1185">Reference proteome</keyword>
<protein>
    <submittedName>
        <fullName evidence="2">Uncharacterized protein</fullName>
    </submittedName>
</protein>
<comment type="caution">
    <text evidence="2">The sequence shown here is derived from an EMBL/GenBank/DDBJ whole genome shotgun (WGS) entry which is preliminary data.</text>
</comment>
<sequence length="122" mass="13713">MRPPHPLSSLRSVKVRASAGCNARSCNGAVRQLHTTPAYRTDGVYKDLTSMRVRTPWIEALRKQREEGIDPTKSSSNPATPPDRDLMPKKMSDSYHRVVIPLAQEPWLLDNYLNANGQIRCA</sequence>
<feature type="region of interest" description="Disordered" evidence="1">
    <location>
        <begin position="63"/>
        <end position="89"/>
    </location>
</feature>